<dbReference type="InterPro" id="IPR007197">
    <property type="entry name" value="rSAM"/>
</dbReference>
<dbReference type="Proteomes" id="UP000198639">
    <property type="component" value="Unassembled WGS sequence"/>
</dbReference>
<dbReference type="Gene3D" id="3.80.30.30">
    <property type="match status" value="1"/>
</dbReference>
<keyword evidence="6" id="KW-0456">Lyase</keyword>
<sequence length="395" mass="43958">MEPDVANPVDTQHREPVHEQPMLGPRPLAARKGRGAVSNLQGRYEVNGREEFDDGWERDEDGDAPVVKTVVTDEFAKTILSRNASPDIPFNVSLNPYRGCEHGCIYCFARPTHSYLGLSPGLDFESRLFAKVNAAEVLRRELAKPGYVPEHIALGVNTDAYQPCERELRLTRQVLEVLHECQHPVGLITKSSLIERDIDLIAAMAHKGQACAAITLTTLDPDIARTLEPRAAAPARRLRTIRTLAQAGIPVSVSVAPIIPFVTEPEIEKILEAARDAGACGAHYVVLRLPWEVNPLFQEWLQAHFPDRAQRVMNRVRDLRGGKDYDSDFSKRMHGEGVWADLIRQRFSKAVDRLGMGEFRGRFGRLDGSQFRKPVVVPPRVVKQGGSGAGQLDLF</sequence>
<keyword evidence="3" id="KW-0411">Iron-sulfur</keyword>
<dbReference type="CDD" id="cd01335">
    <property type="entry name" value="Radical_SAM"/>
    <property type="match status" value="1"/>
</dbReference>
<gene>
    <name evidence="6" type="ORF">SAMN05216204_104160</name>
</gene>
<dbReference type="PROSITE" id="PS51918">
    <property type="entry name" value="RADICAL_SAM"/>
    <property type="match status" value="1"/>
</dbReference>
<dbReference type="SMART" id="SM00729">
    <property type="entry name" value="Elp3"/>
    <property type="match status" value="1"/>
</dbReference>
<protein>
    <submittedName>
        <fullName evidence="6">DNA repair photolyase</fullName>
    </submittedName>
</protein>
<dbReference type="STRING" id="1164594.SAMN05216204_104160"/>
<dbReference type="SFLD" id="SFLDS00029">
    <property type="entry name" value="Radical_SAM"/>
    <property type="match status" value="1"/>
</dbReference>
<evidence type="ECO:0000313" key="7">
    <source>
        <dbReference type="Proteomes" id="UP000198639"/>
    </source>
</evidence>
<dbReference type="PANTHER" id="PTHR43432:SF3">
    <property type="entry name" value="SLR0285 PROTEIN"/>
    <property type="match status" value="1"/>
</dbReference>
<evidence type="ECO:0000256" key="2">
    <source>
        <dbReference type="ARBA" id="ARBA00023004"/>
    </source>
</evidence>
<dbReference type="InterPro" id="IPR058240">
    <property type="entry name" value="rSAM_sf"/>
</dbReference>
<dbReference type="SFLD" id="SFLDG01084">
    <property type="entry name" value="Uncharacterised_Radical_SAM_Su"/>
    <property type="match status" value="1"/>
</dbReference>
<dbReference type="GO" id="GO:0051536">
    <property type="term" value="F:iron-sulfur cluster binding"/>
    <property type="evidence" value="ECO:0007669"/>
    <property type="project" value="UniProtKB-KW"/>
</dbReference>
<keyword evidence="2" id="KW-0408">Iron</keyword>
<dbReference type="GO" id="GO:0016829">
    <property type="term" value="F:lyase activity"/>
    <property type="evidence" value="ECO:0007669"/>
    <property type="project" value="UniProtKB-KW"/>
</dbReference>
<dbReference type="EMBL" id="FOLD01000004">
    <property type="protein sequence ID" value="SFC19151.1"/>
    <property type="molecule type" value="Genomic_DNA"/>
</dbReference>
<dbReference type="GO" id="GO:0046872">
    <property type="term" value="F:metal ion binding"/>
    <property type="evidence" value="ECO:0007669"/>
    <property type="project" value="UniProtKB-KW"/>
</dbReference>
<dbReference type="PANTHER" id="PTHR43432">
    <property type="entry name" value="SLR0285 PROTEIN"/>
    <property type="match status" value="1"/>
</dbReference>
<accession>A0A1I1H5R3</accession>
<dbReference type="NCBIfam" id="NF033668">
    <property type="entry name" value="rSAM_PA0069"/>
    <property type="match status" value="1"/>
</dbReference>
<dbReference type="InterPro" id="IPR040086">
    <property type="entry name" value="MJ0683-like"/>
</dbReference>
<dbReference type="AlphaFoldDB" id="A0A1I1H5R3"/>
<evidence type="ECO:0000313" key="6">
    <source>
        <dbReference type="EMBL" id="SFC19151.1"/>
    </source>
</evidence>
<dbReference type="InterPro" id="IPR006638">
    <property type="entry name" value="Elp3/MiaA/NifB-like_rSAM"/>
</dbReference>
<organism evidence="6 7">
    <name type="scientific">Massilia yuzhufengensis</name>
    <dbReference type="NCBI Taxonomy" id="1164594"/>
    <lineage>
        <taxon>Bacteria</taxon>
        <taxon>Pseudomonadati</taxon>
        <taxon>Pseudomonadota</taxon>
        <taxon>Betaproteobacteria</taxon>
        <taxon>Burkholderiales</taxon>
        <taxon>Oxalobacteraceae</taxon>
        <taxon>Telluria group</taxon>
        <taxon>Massilia</taxon>
    </lineage>
</organism>
<keyword evidence="1" id="KW-0479">Metal-binding</keyword>
<feature type="region of interest" description="Disordered" evidence="4">
    <location>
        <begin position="1"/>
        <end position="35"/>
    </location>
</feature>
<dbReference type="SUPFAM" id="SSF102114">
    <property type="entry name" value="Radical SAM enzymes"/>
    <property type="match status" value="1"/>
</dbReference>
<proteinExistence type="predicted"/>
<evidence type="ECO:0000256" key="1">
    <source>
        <dbReference type="ARBA" id="ARBA00022723"/>
    </source>
</evidence>
<evidence type="ECO:0000256" key="4">
    <source>
        <dbReference type="SAM" id="MobiDB-lite"/>
    </source>
</evidence>
<evidence type="ECO:0000256" key="3">
    <source>
        <dbReference type="ARBA" id="ARBA00023014"/>
    </source>
</evidence>
<keyword evidence="7" id="KW-1185">Reference proteome</keyword>
<name>A0A1I1H5R3_9BURK</name>
<evidence type="ECO:0000259" key="5">
    <source>
        <dbReference type="PROSITE" id="PS51918"/>
    </source>
</evidence>
<dbReference type="Pfam" id="PF04055">
    <property type="entry name" value="Radical_SAM"/>
    <property type="match status" value="1"/>
</dbReference>
<feature type="domain" description="Radical SAM core" evidence="5">
    <location>
        <begin position="86"/>
        <end position="323"/>
    </location>
</feature>
<reference evidence="7" key="1">
    <citation type="submission" date="2016-10" db="EMBL/GenBank/DDBJ databases">
        <authorList>
            <person name="Varghese N."/>
            <person name="Submissions S."/>
        </authorList>
    </citation>
    <scope>NUCLEOTIDE SEQUENCE [LARGE SCALE GENOMIC DNA]</scope>
    <source>
        <strain evidence="7">CGMCC 1.12041</strain>
    </source>
</reference>